<dbReference type="AlphaFoldDB" id="A0A9Q8ZR27"/>
<dbReference type="SUPFAM" id="SSF49899">
    <property type="entry name" value="Concanavalin A-like lectins/glucanases"/>
    <property type="match status" value="1"/>
</dbReference>
<reference evidence="1" key="1">
    <citation type="submission" date="2022-05" db="EMBL/GenBank/DDBJ databases">
        <authorList>
            <person name="Oliphant S.A."/>
            <person name="Watson-Haigh N.S."/>
            <person name="Sumby K.M."/>
            <person name="Gardner J.M."/>
            <person name="Jiranek V."/>
        </authorList>
    </citation>
    <scope>NUCLEOTIDE SEQUENCE</scope>
    <source>
        <strain evidence="1">KI4_B1</strain>
    </source>
</reference>
<dbReference type="InterPro" id="IPR013320">
    <property type="entry name" value="ConA-like_dom_sf"/>
</dbReference>
<dbReference type="EMBL" id="CP097119">
    <property type="protein sequence ID" value="USS88947.1"/>
    <property type="molecule type" value="Genomic_DNA"/>
</dbReference>
<gene>
    <name evidence="1" type="ORF">M3M40_05530</name>
</gene>
<evidence type="ECO:0008006" key="3">
    <source>
        <dbReference type="Google" id="ProtNLM"/>
    </source>
</evidence>
<organism evidence="1 2">
    <name type="scientific">Fructilactobacillus cliffordii</name>
    <dbReference type="NCBI Taxonomy" id="2940299"/>
    <lineage>
        <taxon>Bacteria</taxon>
        <taxon>Bacillati</taxon>
        <taxon>Bacillota</taxon>
        <taxon>Bacilli</taxon>
        <taxon>Lactobacillales</taxon>
        <taxon>Lactobacillaceae</taxon>
        <taxon>Fructilactobacillus</taxon>
    </lineage>
</organism>
<protein>
    <recommendedName>
        <fullName evidence="3">WxL domain-containing protein</fullName>
    </recommendedName>
</protein>
<dbReference type="RefSeq" id="WP_252766464.1">
    <property type="nucleotide sequence ID" value="NZ_CP097119.1"/>
</dbReference>
<keyword evidence="2" id="KW-1185">Reference proteome</keyword>
<sequence>MSNFTYKGNPPAAIDYPNAQVVTDENQGQLRGLWWKNKVDLSRPFTLKFYIYMASTNPSDAADGLTFTLQNDEDQVDAKKGSVAVGTNGESLGAYGNLRGMVNQGGTNDDKLQSAKDFYNDPDKSHYIHNALSLEFDPYLNNDFSDGFQLPGNSANDVGSHIAFTIPDADHINVHNSLYTEWDAGINHYSGNQNWFNNPPSDADTYLYPYPGKNDGYGATPAPNMVGKSSGTGKYRARWEPVIYTWTPKGDGTGSATATFGYPTASQNTGGFKQLSVTSPSVNIKDKFGPDQKAYWGMTGSTGEKSLISAISATDVPGSPGVSKLAADLTRLGQQGLRISKADGGKVVSKNDSGALMPDDHSLSSEELMNALPYNAEFTGDDGNKYPVFRNKIYDANVGDVFLYRADIYNYYDSIFNDKNPDIGNHWYDVHVRDELPSQLKLLDGSSDVDLFFKDIPPIKKGTTSPTPMSHGFKAALVSDKLDKGKNAVINTVSATGSNFADKTPVESSEVQVIPNGKRPQRPSFYINNKMQNTSQNMTDWSDTLNNVKDSDNINYRIPLYNYSQVPLDNGQYTFHLPSIKNDDPNNLHLQYEGQDIPYDPNDNSTGLHFTMSDDEVLQDDGSTYTNSKKIVIKGLPTLDPYSTKNITANVTLGNNKGKVFASTPKLSGQANGDSTTLYYYGQKEIYNLNAGSVQIEPKSFEYGTHSFLKPNSYLLPMDTYTFDDAGKPVRTTPWINPRVGYQAFSLKDTRKASDRKEFKVSLSQASDNSRSVAGQLQNANIIGTDNSPFQLVFFDGKGTKYPLTPGNNDNIPVYSSGDDLPDLKSVDWNEKLGLKLNVRKTPDAPASGHQDYGATLNWTINTTDTP</sequence>
<proteinExistence type="predicted"/>
<evidence type="ECO:0000313" key="2">
    <source>
        <dbReference type="Proteomes" id="UP001055911"/>
    </source>
</evidence>
<accession>A0A9Q8ZR27</accession>
<evidence type="ECO:0000313" key="1">
    <source>
        <dbReference type="EMBL" id="USS88947.1"/>
    </source>
</evidence>
<dbReference type="Gene3D" id="2.60.120.200">
    <property type="match status" value="1"/>
</dbReference>
<name>A0A9Q8ZR27_9LACO</name>
<dbReference type="Proteomes" id="UP001055911">
    <property type="component" value="Chromosome"/>
</dbReference>